<protein>
    <submittedName>
        <fullName evidence="1">Uncharacterized protein</fullName>
    </submittedName>
</protein>
<dbReference type="AlphaFoldDB" id="A0A7C9CGZ9"/>
<name>A0A7C9CGZ9_OPUST</name>
<proteinExistence type="predicted"/>
<accession>A0A7C9CGZ9</accession>
<reference evidence="1" key="2">
    <citation type="submission" date="2020-07" db="EMBL/GenBank/DDBJ databases">
        <authorList>
            <person name="Vera ALvarez R."/>
            <person name="Arias-Moreno D.M."/>
            <person name="Jimenez-Jacinto V."/>
            <person name="Jimenez-Bremont J.F."/>
            <person name="Swaminathan K."/>
            <person name="Moose S.P."/>
            <person name="Guerrero-Gonzalez M.L."/>
            <person name="Marino-Ramirez L."/>
            <person name="Landsman D."/>
            <person name="Rodriguez-Kessler M."/>
            <person name="Delgado-Sanchez P."/>
        </authorList>
    </citation>
    <scope>NUCLEOTIDE SEQUENCE</scope>
    <source>
        <tissue evidence="1">Cladode</tissue>
    </source>
</reference>
<evidence type="ECO:0000313" key="1">
    <source>
        <dbReference type="EMBL" id="MBA4614428.1"/>
    </source>
</evidence>
<sequence>MFLSPFPSSLALDLLLPFESPKSSPVSAPTLQPPPLPYKVRQLKENPFAVSSSSPALLLILFFRNFWLTFLTSFLDTVKDSKSWQKESSTICPLADIFLKFG</sequence>
<dbReference type="EMBL" id="GISG01002308">
    <property type="protein sequence ID" value="MBA4614428.1"/>
    <property type="molecule type" value="Transcribed_RNA"/>
</dbReference>
<reference evidence="1" key="1">
    <citation type="journal article" date="2013" name="J. Plant Res.">
        <title>Effect of fungi and light on seed germination of three Opuntia species from semiarid lands of central Mexico.</title>
        <authorList>
            <person name="Delgado-Sanchez P."/>
            <person name="Jimenez-Bremont J.F."/>
            <person name="Guerrero-Gonzalez Mde L."/>
            <person name="Flores J."/>
        </authorList>
    </citation>
    <scope>NUCLEOTIDE SEQUENCE</scope>
    <source>
        <tissue evidence="1">Cladode</tissue>
    </source>
</reference>
<organism evidence="1">
    <name type="scientific">Opuntia streptacantha</name>
    <name type="common">Prickly pear cactus</name>
    <name type="synonym">Opuntia cardona</name>
    <dbReference type="NCBI Taxonomy" id="393608"/>
    <lineage>
        <taxon>Eukaryota</taxon>
        <taxon>Viridiplantae</taxon>
        <taxon>Streptophyta</taxon>
        <taxon>Embryophyta</taxon>
        <taxon>Tracheophyta</taxon>
        <taxon>Spermatophyta</taxon>
        <taxon>Magnoliopsida</taxon>
        <taxon>eudicotyledons</taxon>
        <taxon>Gunneridae</taxon>
        <taxon>Pentapetalae</taxon>
        <taxon>Caryophyllales</taxon>
        <taxon>Cactineae</taxon>
        <taxon>Cactaceae</taxon>
        <taxon>Opuntioideae</taxon>
        <taxon>Opuntia</taxon>
    </lineage>
</organism>